<evidence type="ECO:0000256" key="1">
    <source>
        <dbReference type="SAM" id="MobiDB-lite"/>
    </source>
</evidence>
<dbReference type="KEGG" id="foc:113204115"/>
<dbReference type="GeneID" id="113204115"/>
<evidence type="ECO:0000313" key="3">
    <source>
        <dbReference type="RefSeq" id="XP_026274925.1"/>
    </source>
</evidence>
<sequence>MPVLCGEKLVRNQGPFPYIQSEGRWKPLRDTRTPHVPPPAPEGPCPPPPDVDQVQALLRHQEYMRLQGSQARRAEREGGGGNCEHGDPLPVGQHIVDPLASPRWAECLNPWERLNMHHTLASVRRHAQLERSYEPRDQLDFALTAAYQHDAGLWAGCPDVCVQPETLGQPTWRVLRNLRVLPQDPVDQRQHPLRQSGVDSRVSVHSVKLAISGNHMSQTNAGFSRKVDGTFYS</sequence>
<dbReference type="RefSeq" id="XP_026274925.1">
    <property type="nucleotide sequence ID" value="XM_026419140.2"/>
</dbReference>
<reference evidence="3" key="1">
    <citation type="submission" date="2025-08" db="UniProtKB">
        <authorList>
            <consortium name="RefSeq"/>
        </authorList>
    </citation>
    <scope>IDENTIFICATION</scope>
    <source>
        <tissue evidence="3">Whole organism</tissue>
    </source>
</reference>
<dbReference type="Proteomes" id="UP000504606">
    <property type="component" value="Unplaced"/>
</dbReference>
<feature type="region of interest" description="Disordered" evidence="1">
    <location>
        <begin position="21"/>
        <end position="47"/>
    </location>
</feature>
<organism evidence="2 3">
    <name type="scientific">Frankliniella occidentalis</name>
    <name type="common">Western flower thrips</name>
    <name type="synonym">Euthrips occidentalis</name>
    <dbReference type="NCBI Taxonomy" id="133901"/>
    <lineage>
        <taxon>Eukaryota</taxon>
        <taxon>Metazoa</taxon>
        <taxon>Ecdysozoa</taxon>
        <taxon>Arthropoda</taxon>
        <taxon>Hexapoda</taxon>
        <taxon>Insecta</taxon>
        <taxon>Pterygota</taxon>
        <taxon>Neoptera</taxon>
        <taxon>Paraneoptera</taxon>
        <taxon>Thysanoptera</taxon>
        <taxon>Terebrantia</taxon>
        <taxon>Thripoidea</taxon>
        <taxon>Thripidae</taxon>
        <taxon>Frankliniella</taxon>
    </lineage>
</organism>
<dbReference type="Pfam" id="PF12494">
    <property type="entry name" value="DUF3695"/>
    <property type="match status" value="1"/>
</dbReference>
<dbReference type="AlphaFoldDB" id="A0A6J1S6S0"/>
<dbReference type="OrthoDB" id="10013535at2759"/>
<feature type="compositionally biased region" description="Basic and acidic residues" evidence="1">
    <location>
        <begin position="23"/>
        <end position="33"/>
    </location>
</feature>
<feature type="compositionally biased region" description="Pro residues" evidence="1">
    <location>
        <begin position="35"/>
        <end position="47"/>
    </location>
</feature>
<protein>
    <submittedName>
        <fullName evidence="3">Protein CFAP276</fullName>
    </submittedName>
</protein>
<keyword evidence="2" id="KW-1185">Reference proteome</keyword>
<name>A0A6J1S6S0_FRAOC</name>
<gene>
    <name evidence="3" type="primary">LOC113204115</name>
</gene>
<proteinExistence type="predicted"/>
<evidence type="ECO:0000313" key="2">
    <source>
        <dbReference type="Proteomes" id="UP000504606"/>
    </source>
</evidence>
<dbReference type="InterPro" id="IPR022179">
    <property type="entry name" value="CFAP276"/>
</dbReference>
<accession>A0A6J1S6S0</accession>